<evidence type="ECO:0000313" key="2">
    <source>
        <dbReference type="Proteomes" id="UP000011721"/>
    </source>
</evidence>
<keyword evidence="2" id="KW-1185">Reference proteome</keyword>
<dbReference type="KEGG" id="dsf:UWK_01950"/>
<dbReference type="EMBL" id="CP003985">
    <property type="protein sequence ID" value="AGF78500.1"/>
    <property type="molecule type" value="Genomic_DNA"/>
</dbReference>
<dbReference type="AlphaFoldDB" id="M1PFR5"/>
<dbReference type="Gene3D" id="3.30.420.130">
    <property type="entry name" value="Dinitrogenase iron-molybdenum cofactor biosynthesis domain"/>
    <property type="match status" value="1"/>
</dbReference>
<dbReference type="SUPFAM" id="SSF53146">
    <property type="entry name" value="Nitrogenase accessory factor-like"/>
    <property type="match status" value="1"/>
</dbReference>
<protein>
    <recommendedName>
        <fullName evidence="3">Dinitrogenase iron-molybdenum cofactor biosynthesis domain-containing protein</fullName>
    </recommendedName>
</protein>
<evidence type="ECO:0008006" key="3">
    <source>
        <dbReference type="Google" id="ProtNLM"/>
    </source>
</evidence>
<accession>M1PFR5</accession>
<reference evidence="2" key="1">
    <citation type="journal article" date="2013" name="Stand. Genomic Sci.">
        <title>Complete genome sequence of Desulfocapsa sulfexigens, a marine deltaproteobacterium specialized in disproportionating inorganic sulfur compounds.</title>
        <authorList>
            <person name="Finster K.W."/>
            <person name="Kjeldsen K.U."/>
            <person name="Kube M."/>
            <person name="Reinhardt R."/>
            <person name="Mussmann M."/>
            <person name="Amann R."/>
            <person name="Schreiber L."/>
        </authorList>
    </citation>
    <scope>NUCLEOTIDE SEQUENCE [LARGE SCALE GENOMIC DNA]</scope>
    <source>
        <strain evidence="2">DSM 10523 / SB164P1</strain>
    </source>
</reference>
<gene>
    <name evidence="1" type="ordered locus">UWK_01950</name>
</gene>
<dbReference type="STRING" id="1167006.UWK_01950"/>
<name>M1PFR5_DESSD</name>
<dbReference type="InterPro" id="IPR036105">
    <property type="entry name" value="DiNase_FeMo-co_biosyn_sf"/>
</dbReference>
<dbReference type="Proteomes" id="UP000011721">
    <property type="component" value="Chromosome"/>
</dbReference>
<dbReference type="RefSeq" id="WP_015404191.1">
    <property type="nucleotide sequence ID" value="NC_020304.1"/>
</dbReference>
<sequence length="117" mass="12965">MKIMITTRGDFVSPRFDSSSEVLIASYYDQQLMEEPRSLLLSNVSAEILCDLALKENVAIVVCGGIEEEHYQFLTWKKIVVIDSVIGPHEAVLELGMKNRLEPGIILPGVTSKEVAS</sequence>
<proteinExistence type="predicted"/>
<evidence type="ECO:0000313" key="1">
    <source>
        <dbReference type="EMBL" id="AGF78500.1"/>
    </source>
</evidence>
<dbReference type="HOGENOM" id="CLU_2080958_0_0_7"/>
<dbReference type="eggNOG" id="COG1433">
    <property type="taxonomic scope" value="Bacteria"/>
</dbReference>
<organism evidence="1 2">
    <name type="scientific">Desulfocapsa sulfexigens (strain DSM 10523 / SB164P1)</name>
    <dbReference type="NCBI Taxonomy" id="1167006"/>
    <lineage>
        <taxon>Bacteria</taxon>
        <taxon>Pseudomonadati</taxon>
        <taxon>Thermodesulfobacteriota</taxon>
        <taxon>Desulfobulbia</taxon>
        <taxon>Desulfobulbales</taxon>
        <taxon>Desulfocapsaceae</taxon>
        <taxon>Desulfocapsa</taxon>
    </lineage>
</organism>